<reference evidence="1" key="1">
    <citation type="submission" date="2014-09" db="EMBL/GenBank/DDBJ databases">
        <authorList>
            <person name="Magalhaes I.L.F."/>
            <person name="Oliveira U."/>
            <person name="Santos F.R."/>
            <person name="Vidigal T.H.D.A."/>
            <person name="Brescovit A.D."/>
            <person name="Santos A.J."/>
        </authorList>
    </citation>
    <scope>NUCLEOTIDE SEQUENCE</scope>
    <source>
        <tissue evidence="1">Shoot tissue taken approximately 20 cm above the soil surface</tissue>
    </source>
</reference>
<organism evidence="1">
    <name type="scientific">Arundo donax</name>
    <name type="common">Giant reed</name>
    <name type="synonym">Donax arundinaceus</name>
    <dbReference type="NCBI Taxonomy" id="35708"/>
    <lineage>
        <taxon>Eukaryota</taxon>
        <taxon>Viridiplantae</taxon>
        <taxon>Streptophyta</taxon>
        <taxon>Embryophyta</taxon>
        <taxon>Tracheophyta</taxon>
        <taxon>Spermatophyta</taxon>
        <taxon>Magnoliopsida</taxon>
        <taxon>Liliopsida</taxon>
        <taxon>Poales</taxon>
        <taxon>Poaceae</taxon>
        <taxon>PACMAD clade</taxon>
        <taxon>Arundinoideae</taxon>
        <taxon>Arundineae</taxon>
        <taxon>Arundo</taxon>
    </lineage>
</organism>
<name>A0A0A9TRX8_ARUDO</name>
<protein>
    <submittedName>
        <fullName evidence="1">Uncharacterized protein</fullName>
    </submittedName>
</protein>
<accession>A0A0A9TRX8</accession>
<sequence>MYIFQQACCRNSNKSILIFATWSVLC</sequence>
<dbReference type="AlphaFoldDB" id="A0A0A9TRX8"/>
<proteinExistence type="predicted"/>
<dbReference type="EMBL" id="GBRH01281801">
    <property type="protein sequence ID" value="JAD16094.1"/>
    <property type="molecule type" value="Transcribed_RNA"/>
</dbReference>
<reference evidence="1" key="2">
    <citation type="journal article" date="2015" name="Data Brief">
        <title>Shoot transcriptome of the giant reed, Arundo donax.</title>
        <authorList>
            <person name="Barrero R.A."/>
            <person name="Guerrero F.D."/>
            <person name="Moolhuijzen P."/>
            <person name="Goolsby J.A."/>
            <person name="Tidwell J."/>
            <person name="Bellgard S.E."/>
            <person name="Bellgard M.I."/>
        </authorList>
    </citation>
    <scope>NUCLEOTIDE SEQUENCE</scope>
    <source>
        <tissue evidence="1">Shoot tissue taken approximately 20 cm above the soil surface</tissue>
    </source>
</reference>
<evidence type="ECO:0000313" key="1">
    <source>
        <dbReference type="EMBL" id="JAD16094.1"/>
    </source>
</evidence>